<dbReference type="AlphaFoldDB" id="D9WNF8"/>
<dbReference type="OrthoDB" id="4534193at2"/>
<evidence type="ECO:0000313" key="1">
    <source>
        <dbReference type="EMBL" id="EFL23855.1"/>
    </source>
</evidence>
<dbReference type="STRING" id="457427.SSOG_03569"/>
<dbReference type="EMBL" id="GG657754">
    <property type="protein sequence ID" value="EFL23855.1"/>
    <property type="molecule type" value="Genomic_DNA"/>
</dbReference>
<evidence type="ECO:0000313" key="2">
    <source>
        <dbReference type="Proteomes" id="UP000003963"/>
    </source>
</evidence>
<reference evidence="1 2" key="1">
    <citation type="submission" date="2009-02" db="EMBL/GenBank/DDBJ databases">
        <title>Annotation of Streptomyces hygroscopicus strain ATCC 53653.</title>
        <authorList>
            <consortium name="The Broad Institute Genome Sequencing Platform"/>
            <consortium name="Broad Institute Microbial Sequencing Center"/>
            <person name="Fischbach M."/>
            <person name="Godfrey P."/>
            <person name="Ward D."/>
            <person name="Young S."/>
            <person name="Zeng Q."/>
            <person name="Koehrsen M."/>
            <person name="Alvarado L."/>
            <person name="Berlin A.M."/>
            <person name="Bochicchio J."/>
            <person name="Borenstein D."/>
            <person name="Chapman S.B."/>
            <person name="Chen Z."/>
            <person name="Engels R."/>
            <person name="Freedman E."/>
            <person name="Gellesch M."/>
            <person name="Goldberg J."/>
            <person name="Griggs A."/>
            <person name="Gujja S."/>
            <person name="Heilman E.R."/>
            <person name="Heiman D.I."/>
            <person name="Hepburn T.A."/>
            <person name="Howarth C."/>
            <person name="Jen D."/>
            <person name="Larson L."/>
            <person name="Lewis B."/>
            <person name="Mehta T."/>
            <person name="Park D."/>
            <person name="Pearson M."/>
            <person name="Richards J."/>
            <person name="Roberts A."/>
            <person name="Saif S."/>
            <person name="Shea T.D."/>
            <person name="Shenoy N."/>
            <person name="Sisk P."/>
            <person name="Stolte C."/>
            <person name="Sykes S.N."/>
            <person name="Thomson T."/>
            <person name="Walk T."/>
            <person name="White J."/>
            <person name="Yandava C."/>
            <person name="Straight P."/>
            <person name="Clardy J."/>
            <person name="Hung D."/>
            <person name="Kolter R."/>
            <person name="Mekalanos J."/>
            <person name="Walker S."/>
            <person name="Walsh C.T."/>
            <person name="Wieland-Brown L.C."/>
            <person name="Haas B."/>
            <person name="Nusbaum C."/>
            <person name="Birren B."/>
        </authorList>
    </citation>
    <scope>NUCLEOTIDE SEQUENCE [LARGE SCALE GENOMIC DNA]</scope>
    <source>
        <strain evidence="1 2">ATCC 53653</strain>
    </source>
</reference>
<organism evidence="1 2">
    <name type="scientific">Streptomyces himastatinicus ATCC 53653</name>
    <dbReference type="NCBI Taxonomy" id="457427"/>
    <lineage>
        <taxon>Bacteria</taxon>
        <taxon>Bacillati</taxon>
        <taxon>Actinomycetota</taxon>
        <taxon>Actinomycetes</taxon>
        <taxon>Kitasatosporales</taxon>
        <taxon>Streptomycetaceae</taxon>
        <taxon>Streptomyces</taxon>
        <taxon>Streptomyces violaceusniger group</taxon>
    </lineage>
</organism>
<dbReference type="Proteomes" id="UP000003963">
    <property type="component" value="Unassembled WGS sequence"/>
</dbReference>
<protein>
    <recommendedName>
        <fullName evidence="3">SUKH-4 immunity protein</fullName>
    </recommendedName>
</protein>
<accession>D9WNF8</accession>
<dbReference type="Pfam" id="PF14435">
    <property type="entry name" value="SUKH-4"/>
    <property type="match status" value="1"/>
</dbReference>
<sequence>MTTAEETPPRVPDAAWLEARFGAGSLWRPAEADLPAELTDQESRDFLTTVGFPAVTIGLIRFDSTHLRDAERRHTFDADELYGRRYPDDHSPPESFCFCFGTRYEDMLMLAGALGDIDLYDPNGWDHGRGYKGTVASSLPSLAVLLGLLAERAEAIDAIEDDEEARAEAAGELRARMTAFDAYVEDAPFWDEVFEYLAE</sequence>
<proteinExistence type="predicted"/>
<gene>
    <name evidence="1" type="ORF">SSOG_03569</name>
</gene>
<dbReference type="InterPro" id="IPR025851">
    <property type="entry name" value="SUKH-4"/>
</dbReference>
<keyword evidence="2" id="KW-1185">Reference proteome</keyword>
<dbReference type="RefSeq" id="WP_009715670.1">
    <property type="nucleotide sequence ID" value="NZ_GG657754.1"/>
</dbReference>
<dbReference type="HOGENOM" id="CLU_092508_0_0_11"/>
<evidence type="ECO:0008006" key="3">
    <source>
        <dbReference type="Google" id="ProtNLM"/>
    </source>
</evidence>
<name>D9WNF8_9ACTN</name>